<dbReference type="InterPro" id="IPR010496">
    <property type="entry name" value="AL/BT2_dom"/>
</dbReference>
<dbReference type="Gene3D" id="2.60.120.380">
    <property type="match status" value="1"/>
</dbReference>
<protein>
    <recommendedName>
        <fullName evidence="1">3-keto-alpha-glucoside-1,2-lyase/3-keto-2-hydroxy-glucal hydratase domain-containing protein</fullName>
    </recommendedName>
</protein>
<keyword evidence="3" id="KW-1185">Reference proteome</keyword>
<sequence length="546" mass="59755">MANPNTKYDLSAIPGNGILVNLPADPKQSKDLITVEEHGDADIEMEFMMAKESNSGIYLQGRYEIQLLDSWGKKNAAAGDCGGIYERWDESRPQGQKGYQGYAPRQNASRIAGVWQKIRISFQAPKFDKSGQKTENARILSIYLNDVLIHENVELTGPTRGGMHNNEVARGPLRFQGDHGPVAFRNMVIKPFDAPKPALKNLSYQVHDGRVLKQEELAGLKPSKTGKALQIDYTVAPMTNNFVIRYQGTLSVPVKGAYRFNGDFRGGYGNLEIGGKTVFPFSWHHDTREVELPAGDLPFVYTYAKVNEGDKPGLGLSVSGPGIRQTVLNAVGSLNVSRVSNPIALEPAREASVHRSFIAFRGKTLPYGVSVGTIQGLNYSVNLANGSLIRSWRGPFLNVTPMWLDRGNGVSVPLGSVLDFSETPQMLRVAGRDADGFLLKGYGVDENNLPDFQYVFNGSGFHDKTVPDSSGRYLDRTITADTGGTEFQFALAGGSSFEEQANGMYLVDGQYFIKVLQGGKPAVVEKDGSKVLAVTTQDKLVYSIIW</sequence>
<reference evidence="3" key="1">
    <citation type="journal article" date="2019" name="Int. J. Syst. Evol. Microbiol.">
        <title>The Global Catalogue of Microorganisms (GCM) 10K type strain sequencing project: providing services to taxonomists for standard genome sequencing and annotation.</title>
        <authorList>
            <consortium name="The Broad Institute Genomics Platform"/>
            <consortium name="The Broad Institute Genome Sequencing Center for Infectious Disease"/>
            <person name="Wu L."/>
            <person name="Ma J."/>
        </authorList>
    </citation>
    <scope>NUCLEOTIDE SEQUENCE [LARGE SCALE GENOMIC DNA]</scope>
    <source>
        <strain evidence="3">JCM 31920</strain>
    </source>
</reference>
<gene>
    <name evidence="2" type="ORF">GCM10023091_10130</name>
</gene>
<evidence type="ECO:0000259" key="1">
    <source>
        <dbReference type="Pfam" id="PF06439"/>
    </source>
</evidence>
<dbReference type="Proteomes" id="UP001501508">
    <property type="component" value="Unassembled WGS sequence"/>
</dbReference>
<dbReference type="Gene3D" id="2.60.120.560">
    <property type="entry name" value="Exo-inulinase, domain 1"/>
    <property type="match status" value="1"/>
</dbReference>
<name>A0ABP8LR85_9BACT</name>
<dbReference type="Pfam" id="PF06439">
    <property type="entry name" value="3keto-disac_hyd"/>
    <property type="match status" value="1"/>
</dbReference>
<feature type="domain" description="3-keto-alpha-glucoside-1,2-lyase/3-keto-2-hydroxy-glucal hydratase" evidence="1">
    <location>
        <begin position="16"/>
        <end position="190"/>
    </location>
</feature>
<evidence type="ECO:0000313" key="3">
    <source>
        <dbReference type="Proteomes" id="UP001501508"/>
    </source>
</evidence>
<evidence type="ECO:0000313" key="2">
    <source>
        <dbReference type="EMBL" id="GAA4434744.1"/>
    </source>
</evidence>
<dbReference type="EMBL" id="BAABEY010000011">
    <property type="protein sequence ID" value="GAA4434744.1"/>
    <property type="molecule type" value="Genomic_DNA"/>
</dbReference>
<comment type="caution">
    <text evidence="2">The sequence shown here is derived from an EMBL/GenBank/DDBJ whole genome shotgun (WGS) entry which is preliminary data.</text>
</comment>
<proteinExistence type="predicted"/>
<accession>A0ABP8LR85</accession>
<organism evidence="2 3">
    <name type="scientific">Ravibacter arvi</name>
    <dbReference type="NCBI Taxonomy" id="2051041"/>
    <lineage>
        <taxon>Bacteria</taxon>
        <taxon>Pseudomonadati</taxon>
        <taxon>Bacteroidota</taxon>
        <taxon>Cytophagia</taxon>
        <taxon>Cytophagales</taxon>
        <taxon>Spirosomataceae</taxon>
        <taxon>Ravibacter</taxon>
    </lineage>
</organism>